<dbReference type="InterPro" id="IPR015797">
    <property type="entry name" value="NUDIX_hydrolase-like_dom_sf"/>
</dbReference>
<dbReference type="AlphaFoldDB" id="A0A8R1HJN9"/>
<dbReference type="InterPro" id="IPR020084">
    <property type="entry name" value="NUDIX_hydrolase_CS"/>
</dbReference>
<proteinExistence type="inferred from homology"/>
<dbReference type="PANTHER" id="PTHR11839">
    <property type="entry name" value="UDP/ADP-SUGAR PYROPHOSPHATASE"/>
    <property type="match status" value="1"/>
</dbReference>
<dbReference type="GO" id="GO:0006753">
    <property type="term" value="P:nucleoside phosphate metabolic process"/>
    <property type="evidence" value="ECO:0007669"/>
    <property type="project" value="TreeGrafter"/>
</dbReference>
<dbReference type="GO" id="GO:0005634">
    <property type="term" value="C:nucleus"/>
    <property type="evidence" value="ECO:0007669"/>
    <property type="project" value="TreeGrafter"/>
</dbReference>
<dbReference type="Pfam" id="PF00293">
    <property type="entry name" value="NUDIX"/>
    <property type="match status" value="1"/>
</dbReference>
<name>A0A8R1HJN9_CAEJA</name>
<dbReference type="GO" id="GO:0019693">
    <property type="term" value="P:ribose phosphate metabolic process"/>
    <property type="evidence" value="ECO:0007669"/>
    <property type="project" value="TreeGrafter"/>
</dbReference>
<feature type="domain" description="Nudix hydrolase" evidence="3">
    <location>
        <begin position="87"/>
        <end position="228"/>
    </location>
</feature>
<dbReference type="GO" id="GO:0047631">
    <property type="term" value="F:ADP-ribose diphosphatase activity"/>
    <property type="evidence" value="ECO:0007669"/>
    <property type="project" value="TreeGrafter"/>
</dbReference>
<keyword evidence="5" id="KW-1185">Reference proteome</keyword>
<evidence type="ECO:0000259" key="3">
    <source>
        <dbReference type="PROSITE" id="PS51462"/>
    </source>
</evidence>
<evidence type="ECO:0000256" key="1">
    <source>
        <dbReference type="ARBA" id="ARBA00022801"/>
    </source>
</evidence>
<dbReference type="CDD" id="cd18888">
    <property type="entry name" value="NUDIX_ADPRase_Nudt5"/>
    <property type="match status" value="1"/>
</dbReference>
<dbReference type="InterPro" id="IPR000086">
    <property type="entry name" value="NUDIX_hydrolase_dom"/>
</dbReference>
<sequence length="238" mass="26147">MFLSLFRIYIVFTALYKEFPSEATMTLGSPVGVVDLITPANCPYQLYNQEVVWNGKWIQTRQVGFRAQNGQEGVWQSVHRNTKPHGAAADGVSIIARVRKAGKVLIILVKQFRIPTGKVCLELPAGLIDHGETSQQAAIRELKEETGYTSAKVVNESKLCFLDPGLTDDSQVMVVVDVDGDAPENINPVQNLDATESIEVLLVEQSELMTYIENLDSSIVVESSLLAYAMGVKFASLV</sequence>
<dbReference type="PRINTS" id="PR00502">
    <property type="entry name" value="NUDIXFAMILY"/>
</dbReference>
<dbReference type="PROSITE" id="PS00893">
    <property type="entry name" value="NUDIX_BOX"/>
    <property type="match status" value="1"/>
</dbReference>
<protein>
    <submittedName>
        <fullName evidence="4">Nudix hydrolase domain-containing protein</fullName>
    </submittedName>
</protein>
<comment type="similarity">
    <text evidence="2">Belongs to the Nudix hydrolase family.</text>
</comment>
<reference evidence="4" key="2">
    <citation type="submission" date="2022-06" db="UniProtKB">
        <authorList>
            <consortium name="EnsemblMetazoa"/>
        </authorList>
    </citation>
    <scope>IDENTIFICATION</scope>
    <source>
        <strain evidence="4">DF5081</strain>
    </source>
</reference>
<dbReference type="EnsemblMetazoa" id="CJA02560b.1">
    <property type="protein sequence ID" value="CJA02560b.1"/>
    <property type="gene ID" value="WBGene00121764"/>
</dbReference>
<dbReference type="PANTHER" id="PTHR11839:SF1">
    <property type="entry name" value="ADP-SUGAR PYROPHOSPHATASE"/>
    <property type="match status" value="1"/>
</dbReference>
<dbReference type="SUPFAM" id="SSF55811">
    <property type="entry name" value="Nudix"/>
    <property type="match status" value="1"/>
</dbReference>
<evidence type="ECO:0000313" key="5">
    <source>
        <dbReference type="Proteomes" id="UP000005237"/>
    </source>
</evidence>
<evidence type="ECO:0000256" key="2">
    <source>
        <dbReference type="RuleBase" id="RU003476"/>
    </source>
</evidence>
<dbReference type="Proteomes" id="UP000005237">
    <property type="component" value="Unassembled WGS sequence"/>
</dbReference>
<dbReference type="PROSITE" id="PS51462">
    <property type="entry name" value="NUDIX"/>
    <property type="match status" value="1"/>
</dbReference>
<reference evidence="5" key="1">
    <citation type="submission" date="2010-08" db="EMBL/GenBank/DDBJ databases">
        <authorList>
            <consortium name="Caenorhabditis japonica Sequencing Consortium"/>
            <person name="Wilson R.K."/>
        </authorList>
    </citation>
    <scope>NUCLEOTIDE SEQUENCE [LARGE SCALE GENOMIC DNA]</scope>
    <source>
        <strain evidence="5">DF5081</strain>
    </source>
</reference>
<accession>A0A8R1HJN9</accession>
<organism evidence="4 5">
    <name type="scientific">Caenorhabditis japonica</name>
    <dbReference type="NCBI Taxonomy" id="281687"/>
    <lineage>
        <taxon>Eukaryota</taxon>
        <taxon>Metazoa</taxon>
        <taxon>Ecdysozoa</taxon>
        <taxon>Nematoda</taxon>
        <taxon>Chromadorea</taxon>
        <taxon>Rhabditida</taxon>
        <taxon>Rhabditina</taxon>
        <taxon>Rhabditomorpha</taxon>
        <taxon>Rhabditoidea</taxon>
        <taxon>Rhabditidae</taxon>
        <taxon>Peloderinae</taxon>
        <taxon>Caenorhabditis</taxon>
    </lineage>
</organism>
<dbReference type="Gene3D" id="3.90.79.10">
    <property type="entry name" value="Nucleoside Triphosphate Pyrophosphohydrolase"/>
    <property type="match status" value="1"/>
</dbReference>
<dbReference type="InterPro" id="IPR020476">
    <property type="entry name" value="Nudix_hydrolase"/>
</dbReference>
<keyword evidence="1 2" id="KW-0378">Hydrolase</keyword>
<evidence type="ECO:0000313" key="4">
    <source>
        <dbReference type="EnsemblMetazoa" id="CJA02560b.1"/>
    </source>
</evidence>